<dbReference type="Pfam" id="PF07732">
    <property type="entry name" value="Cu-oxidase_3"/>
    <property type="match status" value="1"/>
</dbReference>
<feature type="domain" description="Plastocyanin-like" evidence="10">
    <location>
        <begin position="455"/>
        <end position="564"/>
    </location>
</feature>
<dbReference type="OrthoDB" id="2121828at2759"/>
<dbReference type="Pfam" id="PF00394">
    <property type="entry name" value="Cu-oxidase"/>
    <property type="match status" value="1"/>
</dbReference>
<dbReference type="PROSITE" id="PS00079">
    <property type="entry name" value="MULTICOPPER_OXIDASE1"/>
    <property type="match status" value="1"/>
</dbReference>
<keyword evidence="7" id="KW-0732">Signal</keyword>
<evidence type="ECO:0000313" key="12">
    <source>
        <dbReference type="Proteomes" id="UP000007879"/>
    </source>
</evidence>
<keyword evidence="12" id="KW-1185">Reference proteome</keyword>
<dbReference type="EnsemblMetazoa" id="Aqu2.1.36108_001">
    <property type="protein sequence ID" value="Aqu2.1.36108_001"/>
    <property type="gene ID" value="Aqu2.1.36108"/>
</dbReference>
<dbReference type="InterPro" id="IPR001117">
    <property type="entry name" value="Cu-oxidase_2nd"/>
</dbReference>
<dbReference type="CDD" id="cd13884">
    <property type="entry name" value="CuRO_2_tcLCC_insect_like"/>
    <property type="match status" value="1"/>
</dbReference>
<feature type="domain" description="Plastocyanin-like" evidence="9">
    <location>
        <begin position="874"/>
        <end position="1051"/>
    </location>
</feature>
<evidence type="ECO:0000256" key="5">
    <source>
        <dbReference type="SAM" id="Coils"/>
    </source>
</evidence>
<dbReference type="PANTHER" id="PTHR11709">
    <property type="entry name" value="MULTI-COPPER OXIDASE"/>
    <property type="match status" value="1"/>
</dbReference>
<dbReference type="InterPro" id="IPR033138">
    <property type="entry name" value="Cu_oxidase_CS"/>
</dbReference>
<accession>A0A1X7V811</accession>
<dbReference type="GO" id="GO:0005886">
    <property type="term" value="C:plasma membrane"/>
    <property type="evidence" value="ECO:0007669"/>
    <property type="project" value="TreeGrafter"/>
</dbReference>
<dbReference type="GO" id="GO:0005507">
    <property type="term" value="F:copper ion binding"/>
    <property type="evidence" value="ECO:0007669"/>
    <property type="project" value="InterPro"/>
</dbReference>
<evidence type="ECO:0000259" key="8">
    <source>
        <dbReference type="Pfam" id="PF00394"/>
    </source>
</evidence>
<dbReference type="eggNOG" id="KOG1263">
    <property type="taxonomic scope" value="Eukaryota"/>
</dbReference>
<dbReference type="CDD" id="cd13905">
    <property type="entry name" value="CuRO_3_tcLLC2_insect_like"/>
    <property type="match status" value="1"/>
</dbReference>
<evidence type="ECO:0000313" key="11">
    <source>
        <dbReference type="EnsemblMetazoa" id="Aqu2.1.36108_001"/>
    </source>
</evidence>
<dbReference type="FunFam" id="2.60.40.420:FF:000045">
    <property type="entry name" value="Laccase 2"/>
    <property type="match status" value="1"/>
</dbReference>
<dbReference type="InterPro" id="IPR008972">
    <property type="entry name" value="Cupredoxin"/>
</dbReference>
<feature type="chain" id="PRO_5010878490" evidence="7">
    <location>
        <begin position="20"/>
        <end position="1136"/>
    </location>
</feature>
<evidence type="ECO:0000256" key="7">
    <source>
        <dbReference type="SAM" id="SignalP"/>
    </source>
</evidence>
<evidence type="ECO:0000259" key="9">
    <source>
        <dbReference type="Pfam" id="PF07731"/>
    </source>
</evidence>
<dbReference type="PROSITE" id="PS00080">
    <property type="entry name" value="MULTICOPPER_OXIDASE2"/>
    <property type="match status" value="1"/>
</dbReference>
<dbReference type="GO" id="GO:0006826">
    <property type="term" value="P:iron ion transport"/>
    <property type="evidence" value="ECO:0007669"/>
    <property type="project" value="TreeGrafter"/>
</dbReference>
<reference evidence="12" key="1">
    <citation type="journal article" date="2010" name="Nature">
        <title>The Amphimedon queenslandica genome and the evolution of animal complexity.</title>
        <authorList>
            <person name="Srivastava M."/>
            <person name="Simakov O."/>
            <person name="Chapman J."/>
            <person name="Fahey B."/>
            <person name="Gauthier M.E."/>
            <person name="Mitros T."/>
            <person name="Richards G.S."/>
            <person name="Conaco C."/>
            <person name="Dacre M."/>
            <person name="Hellsten U."/>
            <person name="Larroux C."/>
            <person name="Putnam N.H."/>
            <person name="Stanke M."/>
            <person name="Adamska M."/>
            <person name="Darling A."/>
            <person name="Degnan S.M."/>
            <person name="Oakley T.H."/>
            <person name="Plachetzki D.C."/>
            <person name="Zhai Y."/>
            <person name="Adamski M."/>
            <person name="Calcino A."/>
            <person name="Cummins S.F."/>
            <person name="Goodstein D.M."/>
            <person name="Harris C."/>
            <person name="Jackson D.J."/>
            <person name="Leys S.P."/>
            <person name="Shu S."/>
            <person name="Woodcroft B.J."/>
            <person name="Vervoort M."/>
            <person name="Kosik K.S."/>
            <person name="Manning G."/>
            <person name="Degnan B.M."/>
            <person name="Rokhsar D.S."/>
        </authorList>
    </citation>
    <scope>NUCLEOTIDE SEQUENCE [LARGE SCALE GENOMIC DNA]</scope>
</reference>
<gene>
    <name evidence="11" type="primary">100631902</name>
</gene>
<dbReference type="AlphaFoldDB" id="A0A1X7V811"/>
<feature type="region of interest" description="Disordered" evidence="6">
    <location>
        <begin position="1103"/>
        <end position="1136"/>
    </location>
</feature>
<dbReference type="InParanoid" id="A0A1X7V811"/>
<dbReference type="Pfam" id="PF07731">
    <property type="entry name" value="Cu-oxidase_2"/>
    <property type="match status" value="1"/>
</dbReference>
<keyword evidence="2" id="KW-0479">Metal-binding</keyword>
<name>A0A1X7V811_AMPQE</name>
<proteinExistence type="inferred from homology"/>
<dbReference type="InterPro" id="IPR002355">
    <property type="entry name" value="Cu_oxidase_Cu_BS"/>
</dbReference>
<evidence type="ECO:0000259" key="10">
    <source>
        <dbReference type="Pfam" id="PF07732"/>
    </source>
</evidence>
<dbReference type="CDD" id="cd13858">
    <property type="entry name" value="CuRO_1_tcLCC2_insect_like"/>
    <property type="match status" value="1"/>
</dbReference>
<keyword evidence="3" id="KW-0560">Oxidoreductase</keyword>
<dbReference type="InterPro" id="IPR011706">
    <property type="entry name" value="Cu-oxidase_C"/>
</dbReference>
<feature type="signal peptide" evidence="7">
    <location>
        <begin position="1"/>
        <end position="19"/>
    </location>
</feature>
<keyword evidence="5" id="KW-0175">Coiled coil</keyword>
<feature type="coiled-coil region" evidence="5">
    <location>
        <begin position="19"/>
        <end position="49"/>
    </location>
</feature>
<protein>
    <submittedName>
        <fullName evidence="11">Uncharacterized protein</fullName>
    </submittedName>
</protein>
<dbReference type="InterPro" id="IPR011707">
    <property type="entry name" value="Cu-oxidase-like_N"/>
</dbReference>
<dbReference type="KEGG" id="aqu:100631902"/>
<organism evidence="11">
    <name type="scientific">Amphimedon queenslandica</name>
    <name type="common">Sponge</name>
    <dbReference type="NCBI Taxonomy" id="400682"/>
    <lineage>
        <taxon>Eukaryota</taxon>
        <taxon>Metazoa</taxon>
        <taxon>Porifera</taxon>
        <taxon>Demospongiae</taxon>
        <taxon>Heteroscleromorpha</taxon>
        <taxon>Haplosclerida</taxon>
        <taxon>Niphatidae</taxon>
        <taxon>Amphimedon</taxon>
    </lineage>
</organism>
<dbReference type="Gene3D" id="2.60.40.420">
    <property type="entry name" value="Cupredoxins - blue copper proteins"/>
    <property type="match status" value="3"/>
</dbReference>
<keyword evidence="4" id="KW-0186">Copper</keyword>
<evidence type="ECO:0000256" key="6">
    <source>
        <dbReference type="SAM" id="MobiDB-lite"/>
    </source>
</evidence>
<evidence type="ECO:0000256" key="4">
    <source>
        <dbReference type="ARBA" id="ARBA00023008"/>
    </source>
</evidence>
<evidence type="ECO:0000256" key="1">
    <source>
        <dbReference type="ARBA" id="ARBA00010609"/>
    </source>
</evidence>
<feature type="domain" description="Plastocyanin-like" evidence="8">
    <location>
        <begin position="634"/>
        <end position="742"/>
    </location>
</feature>
<evidence type="ECO:0000256" key="3">
    <source>
        <dbReference type="ARBA" id="ARBA00023002"/>
    </source>
</evidence>
<dbReference type="EnsemblMetazoa" id="XM_019994686.1">
    <property type="protein sequence ID" value="XP_019850245.1"/>
    <property type="gene ID" value="LOC100631902"/>
</dbReference>
<dbReference type="SUPFAM" id="SSF49503">
    <property type="entry name" value="Cupredoxins"/>
    <property type="match status" value="3"/>
</dbReference>
<dbReference type="InterPro" id="IPR045087">
    <property type="entry name" value="Cu-oxidase_fam"/>
</dbReference>
<evidence type="ECO:0000256" key="2">
    <source>
        <dbReference type="ARBA" id="ARBA00022723"/>
    </source>
</evidence>
<dbReference type="GO" id="GO:0016491">
    <property type="term" value="F:oxidoreductase activity"/>
    <property type="evidence" value="ECO:0007669"/>
    <property type="project" value="UniProtKB-KW"/>
</dbReference>
<dbReference type="PANTHER" id="PTHR11709:SF394">
    <property type="entry name" value="FI03373P-RELATED"/>
    <property type="match status" value="1"/>
</dbReference>
<reference evidence="11" key="2">
    <citation type="submission" date="2017-05" db="UniProtKB">
        <authorList>
            <consortium name="EnsemblMetazoa"/>
        </authorList>
    </citation>
    <scope>IDENTIFICATION</scope>
</reference>
<comment type="similarity">
    <text evidence="1">Belongs to the multicopper oxidase family.</text>
</comment>
<sequence length="1136" mass="128284">MQLFTAILCVASLLAVAGAAENEDEYTEMHEMLDELKEIVQDMKKVNDKSTPFDEDNEDFDSVDSGLEFITDDVTKEGRCIQSFKIEATTGTRHGSNQNPRYGTNPRLAIRVSGTTYSAAITGVKNYGRNVYRTISRSSFSPSLPCISRSRITNAYLQSPYGGRDGWFVKSIKTYYRTGVSYKLLSSDTNFNKWVDYDERWRYPYNARLVPLTLTKSSHSSSCLTDFKIDALTGSRRYAGFSSSYMGYRKHKIQLYLKDNSQLQGDICSPAYRNRPFSCHLTFSRGFNAGSKCIKKSDIRLVMIVAGGRDGWYATSITTKVRTASGFYEVLTEDKPFDKWLDGDQAHLYKYDAKKHVLSLGSEDTPLCGFEHPTCTCKETASTCIFNLEIDEIQTFTSYQKLRHDDDESSLYIRGTQGVSYFIKDGVERSHKAYNGRSCSKQTFNETRCTYPQYVDGKTFREAIGVNGQIPGPTIIVHDQQMVVIHVRNNLTLEGVSIHWHGMHQRGTPWMDGVGQISHCQIGPASTFSYIYKASPSGTFWYHSHSGAQRTDGFFGTLIVKERSADLQRITNALNLGAFEDKPGEHSISLLDWESEPGYGRLIAGLGYYEETTPGQVPDDNHERYESTRSYESGEVGPVPFYSGLINGKGRHKDVDYAETRLSVFTVEAGKKYRFRLIGAQGLYAYKFSIDGHKLTVVATDGYWTRPEKEVDYIIIHTGERFDFILNANQRIKEYWMRAETLEINRTSRSSPPYESLGHVAEGILQYVQKGETNIPNIPSTRYQSIKDNSPPIVCRNGRPCRAINCPFKDFHPNYYTRCTNIVEMRLLLPAPRNEMPNAYPCTFKNCRHFINFNFEGDAQSSAVNGRNFVLPPAPPQTQYSDFIDQATHCSLEASCNPQNTSCLCTHRLDLPYGRTVQIVLSAVGQWDNAHPIHVHGHTFHVLKVGYPEYDSQTGFIKKENGDSVHNSDIKCGDSTCTNNCNKKRCTQPGWSTTNGPRLSIDRYTIRKDTVMLPAGGYVVINFLSDNPGFWFLHCHIEVHQLEGMALVLNEAYPKQMSQLKPPASMNKCGDFHMTVGDYEAYAKKFKTSISAYQQNATKLSFAPEEDTSDFPDTIAPDDITEEEMDALSNDLGEYP</sequence>
<dbReference type="Proteomes" id="UP000007879">
    <property type="component" value="Unassembled WGS sequence"/>
</dbReference>